<keyword evidence="1" id="KW-0732">Signal</keyword>
<dbReference type="Proteomes" id="UP001176517">
    <property type="component" value="Unassembled WGS sequence"/>
</dbReference>
<dbReference type="Pfam" id="PF13668">
    <property type="entry name" value="Ferritin_2"/>
    <property type="match status" value="1"/>
</dbReference>
<evidence type="ECO:0000313" key="2">
    <source>
        <dbReference type="EMBL" id="KAK0557319.1"/>
    </source>
</evidence>
<dbReference type="PANTHER" id="PTHR31694:SF26">
    <property type="entry name" value="OS05G0151100 PROTEIN"/>
    <property type="match status" value="1"/>
</dbReference>
<dbReference type="InterPro" id="IPR012347">
    <property type="entry name" value="Ferritin-like"/>
</dbReference>
<dbReference type="PANTHER" id="PTHR31694">
    <property type="entry name" value="DESICCATION-LIKE PROTEIN"/>
    <property type="match status" value="1"/>
</dbReference>
<reference evidence="2" key="1">
    <citation type="journal article" date="2023" name="PhytoFront">
        <title>Draft Genome Resources of Seven Strains of Tilletia horrida, Causal Agent of Kernel Smut of Rice.</title>
        <authorList>
            <person name="Khanal S."/>
            <person name="Antony Babu S."/>
            <person name="Zhou X.G."/>
        </authorList>
    </citation>
    <scope>NUCLEOTIDE SEQUENCE</scope>
    <source>
        <strain evidence="2">TX6</strain>
    </source>
</reference>
<dbReference type="InterPro" id="IPR052965">
    <property type="entry name" value="Pigment-catalase-like"/>
</dbReference>
<dbReference type="Gene3D" id="1.20.1260.10">
    <property type="match status" value="1"/>
</dbReference>
<dbReference type="CDD" id="cd00657">
    <property type="entry name" value="Ferritin_like"/>
    <property type="match status" value="1"/>
</dbReference>
<keyword evidence="3" id="KW-1185">Reference proteome</keyword>
<dbReference type="InterPro" id="IPR009078">
    <property type="entry name" value="Ferritin-like_SF"/>
</dbReference>
<evidence type="ECO:0000256" key="1">
    <source>
        <dbReference type="SAM" id="SignalP"/>
    </source>
</evidence>
<feature type="chain" id="PRO_5042856119" evidence="1">
    <location>
        <begin position="19"/>
        <end position="302"/>
    </location>
</feature>
<proteinExistence type="predicted"/>
<evidence type="ECO:0000313" key="3">
    <source>
        <dbReference type="Proteomes" id="UP001176517"/>
    </source>
</evidence>
<dbReference type="EMBL" id="JAPDMZ010000006">
    <property type="protein sequence ID" value="KAK0557319.1"/>
    <property type="molecule type" value="Genomic_DNA"/>
</dbReference>
<accession>A0AAN6GXZ7</accession>
<gene>
    <name evidence="2" type="ORF">OC846_000538</name>
</gene>
<protein>
    <submittedName>
        <fullName evidence="2">Uncharacterized protein</fullName>
    </submittedName>
</protein>
<sequence>MFAKLAVAGLAAASLVAGAPLEKRQDASKPDIDTIILNYALTLEHLENAFYRDSLAKYDNTAFANAGFPAWVRSRFAEIGAHEKAHVDFLASALGANATKECTYNFGVTDPKSFAATSQLLEGIGVSAYLGAAAAITNPAYLTAAGSILTTEARHAAWVASAVNKGDGFGGAFDTPLTFNQTYSLAAPLITGCPESNPKLPVVAFPALTTTPAVPAPGQEISLNATGLADGQYVAFLSGPMTYFVEVQNSKVTVPSDVTYGRSYAVLVKSNGTVSDDTTVAGPAVFDIPLSSESALQMAISK</sequence>
<dbReference type="AlphaFoldDB" id="A0AAN6GXZ7"/>
<name>A0AAN6GXZ7_9BASI</name>
<dbReference type="SUPFAM" id="SSF47240">
    <property type="entry name" value="Ferritin-like"/>
    <property type="match status" value="1"/>
</dbReference>
<organism evidence="2 3">
    <name type="scientific">Tilletia horrida</name>
    <dbReference type="NCBI Taxonomy" id="155126"/>
    <lineage>
        <taxon>Eukaryota</taxon>
        <taxon>Fungi</taxon>
        <taxon>Dikarya</taxon>
        <taxon>Basidiomycota</taxon>
        <taxon>Ustilaginomycotina</taxon>
        <taxon>Exobasidiomycetes</taxon>
        <taxon>Tilletiales</taxon>
        <taxon>Tilletiaceae</taxon>
        <taxon>Tilletia</taxon>
    </lineage>
</organism>
<comment type="caution">
    <text evidence="2">The sequence shown here is derived from an EMBL/GenBank/DDBJ whole genome shotgun (WGS) entry which is preliminary data.</text>
</comment>
<feature type="signal peptide" evidence="1">
    <location>
        <begin position="1"/>
        <end position="18"/>
    </location>
</feature>